<proteinExistence type="predicted"/>
<keyword evidence="2" id="KW-1185">Reference proteome</keyword>
<sequence length="121" mass="13578">MIIIASRNTVFMAVFCVLEIVYALNFVVLELRVIETPIPTWEIYHHYRLRYAVCVRDFVGPRNSIEKQSCACDRIILGSSLPMTICNATSLESSLEKIASVGRGKIVNSPRGSNSRISDNK</sequence>
<reference evidence="2" key="1">
    <citation type="journal article" date="2022" name="Mol. Ecol. Resour.">
        <title>The genomes of chicory, endive, great burdock and yacon provide insights into Asteraceae palaeo-polyploidization history and plant inulin production.</title>
        <authorList>
            <person name="Fan W."/>
            <person name="Wang S."/>
            <person name="Wang H."/>
            <person name="Wang A."/>
            <person name="Jiang F."/>
            <person name="Liu H."/>
            <person name="Zhao H."/>
            <person name="Xu D."/>
            <person name="Zhang Y."/>
        </authorList>
    </citation>
    <scope>NUCLEOTIDE SEQUENCE [LARGE SCALE GENOMIC DNA]</scope>
    <source>
        <strain evidence="2">cv. Yunnan</strain>
    </source>
</reference>
<dbReference type="EMBL" id="CM042026">
    <property type="protein sequence ID" value="KAI3805575.1"/>
    <property type="molecule type" value="Genomic_DNA"/>
</dbReference>
<accession>A0ACB9IC33</accession>
<name>A0ACB9IC33_9ASTR</name>
<comment type="caution">
    <text evidence="1">The sequence shown here is derived from an EMBL/GenBank/DDBJ whole genome shotgun (WGS) entry which is preliminary data.</text>
</comment>
<evidence type="ECO:0000313" key="1">
    <source>
        <dbReference type="EMBL" id="KAI3805575.1"/>
    </source>
</evidence>
<organism evidence="1 2">
    <name type="scientific">Smallanthus sonchifolius</name>
    <dbReference type="NCBI Taxonomy" id="185202"/>
    <lineage>
        <taxon>Eukaryota</taxon>
        <taxon>Viridiplantae</taxon>
        <taxon>Streptophyta</taxon>
        <taxon>Embryophyta</taxon>
        <taxon>Tracheophyta</taxon>
        <taxon>Spermatophyta</taxon>
        <taxon>Magnoliopsida</taxon>
        <taxon>eudicotyledons</taxon>
        <taxon>Gunneridae</taxon>
        <taxon>Pentapetalae</taxon>
        <taxon>asterids</taxon>
        <taxon>campanulids</taxon>
        <taxon>Asterales</taxon>
        <taxon>Asteraceae</taxon>
        <taxon>Asteroideae</taxon>
        <taxon>Heliantheae alliance</taxon>
        <taxon>Millerieae</taxon>
        <taxon>Smallanthus</taxon>
    </lineage>
</organism>
<reference evidence="1 2" key="2">
    <citation type="journal article" date="2022" name="Mol. Ecol. Resour.">
        <title>The genomes of chicory, endive, great burdock and yacon provide insights into Asteraceae paleo-polyploidization history and plant inulin production.</title>
        <authorList>
            <person name="Fan W."/>
            <person name="Wang S."/>
            <person name="Wang H."/>
            <person name="Wang A."/>
            <person name="Jiang F."/>
            <person name="Liu H."/>
            <person name="Zhao H."/>
            <person name="Xu D."/>
            <person name="Zhang Y."/>
        </authorList>
    </citation>
    <scope>NUCLEOTIDE SEQUENCE [LARGE SCALE GENOMIC DNA]</scope>
    <source>
        <strain evidence="2">cv. Yunnan</strain>
        <tissue evidence="1">Leaves</tissue>
    </source>
</reference>
<dbReference type="Proteomes" id="UP001056120">
    <property type="component" value="Linkage Group LG09"/>
</dbReference>
<evidence type="ECO:0000313" key="2">
    <source>
        <dbReference type="Proteomes" id="UP001056120"/>
    </source>
</evidence>
<protein>
    <submittedName>
        <fullName evidence="1">Uncharacterized protein</fullName>
    </submittedName>
</protein>
<gene>
    <name evidence="1" type="ORF">L1987_28086</name>
</gene>